<dbReference type="CDD" id="cd11576">
    <property type="entry name" value="GH99_GH71_like_2"/>
    <property type="match status" value="1"/>
</dbReference>
<keyword evidence="2" id="KW-1185">Reference proteome</keyword>
<dbReference type="EMBL" id="CAAHFG010000001">
    <property type="protein sequence ID" value="VGO12799.1"/>
    <property type="molecule type" value="Genomic_DNA"/>
</dbReference>
<gene>
    <name evidence="1" type="ORF">PDESU_01353</name>
</gene>
<evidence type="ECO:0000313" key="1">
    <source>
        <dbReference type="EMBL" id="VGO12799.1"/>
    </source>
</evidence>
<dbReference type="Gene3D" id="3.20.20.80">
    <property type="entry name" value="Glycosidases"/>
    <property type="match status" value="1"/>
</dbReference>
<dbReference type="Proteomes" id="UP000366872">
    <property type="component" value="Unassembled WGS sequence"/>
</dbReference>
<accession>A0A6C2TYY7</accession>
<name>A0A6C2TYY7_PONDE</name>
<evidence type="ECO:0000313" key="2">
    <source>
        <dbReference type="Proteomes" id="UP000366872"/>
    </source>
</evidence>
<organism evidence="1 2">
    <name type="scientific">Pontiella desulfatans</name>
    <dbReference type="NCBI Taxonomy" id="2750659"/>
    <lineage>
        <taxon>Bacteria</taxon>
        <taxon>Pseudomonadati</taxon>
        <taxon>Kiritimatiellota</taxon>
        <taxon>Kiritimatiellia</taxon>
        <taxon>Kiritimatiellales</taxon>
        <taxon>Pontiellaceae</taxon>
        <taxon>Pontiella</taxon>
    </lineage>
</organism>
<reference evidence="1 2" key="1">
    <citation type="submission" date="2019-04" db="EMBL/GenBank/DDBJ databases">
        <authorList>
            <person name="Van Vliet M D."/>
        </authorList>
    </citation>
    <scope>NUCLEOTIDE SEQUENCE [LARGE SCALE GENOMIC DNA]</scope>
    <source>
        <strain evidence="1 2">F1</strain>
    </source>
</reference>
<proteinExistence type="predicted"/>
<protein>
    <submittedName>
        <fullName evidence="1">Uncharacterized protein</fullName>
    </submittedName>
</protein>
<dbReference type="RefSeq" id="WP_136078430.1">
    <property type="nucleotide sequence ID" value="NZ_CAAHFG010000001.1"/>
</dbReference>
<sequence length="1000" mass="109788">MKQGIKWAGIWVLAVVAASAEVSVDFFNSTLPQSTTNELGTLTLVFSVDAAGVVTLDASTTRGEQIVIDAVDAWDGAVGSIGHSGAFNTSFSLVLDDVGGSGLKLTDNGGGGLGVGGQNAWRIDRPGIEFVSADAIIPDGLLALNSVAWNHRANTTVDMQLTAPGGSLTNSLDGLEGTWNLVGEGLRLQSGQQLLFGNADLGVENDGYALAGFSFDIIDGTVAPETADLTPDNQTSYTTQSFEGRTVWVSDSADGQLYFDVPGAFGFVPGQPVYVRIEYHDSGYGRLFAEYDSTLGDATADKFQDAETHSRSSRVGGGGFVYSYQEFKSPLFNGRQNGGNDFRFKLQSSDGTPLRIAGVQISTAPYADEMFQLALSEPWLEPYAGEVHDLVDNTTLAGKVMTGYQGWFGAPNDVMDSGWNHWGRGSNDKPDESWMTIDAWPYLDDYDAEGLYRAGDLLHQDGRPAYLFSSRDPETVQRHFRWMRKHGIDGAYLQYFVNASRSGANGGKQFVLNNVREAAAKEGRIWALEYDISGLSTDFNEAMDIMTNDWNWMVNEAHITDDPRYAREDGKPVVFIWGFGVRDHSPALANAVVDWFAAQNLYLICGTRWKSEPEWQDHFQRYDQLLIWMERDLGTLASRKAALDSWGMKILPHAWPGFSWNNLQQTVYPYQHTARDGGQFYWDRLYNAVAVGADQIFLGMFDEYDEGTAIMPMQDNHPNIYSEGTNTWGHYIDNEGRDPFWYLQLSEAAREMLNGQRPVSATLPLESEITPAAYAGDDATCYLGTNDVVTGLSHPQPPDGVTDGLVLGNQSCRTNGASYFYFGIDDAMVYANTAGQAATIELEYYDDAPGKTIRLQYDGTSAAYSLHPDVEITPGSGGWKYYRWNVADGYFGNRQNGLSDFRINITGGNTVAIRRVSVFLPEEQGGAQADAPTIEFADTGLAWPEMSDVTGWRLFESGNLASNDWTEVGSGLTFTNGMVLYDALATNEASFYQLRKPAKK</sequence>
<dbReference type="AlphaFoldDB" id="A0A6C2TYY7"/>